<sequence length="278" mass="30076">MFKNTGKAILGAALFVSVSVVGMSAQAGEALDAIMKSKTLLVGSNSDYRPNAFMGDDNQLQGFDIDVSKEIAKRLGVDVQFVTPGWEIMTAGRWSGRWHMVVGSMTPTKARAQVLDFPAVYYYTPAAFAVHKNSKATSLKDLDGKVIGVVGSSTYHKYLEHKLEIDAVGAPAFEYAVTPGEIKLYSDINEFDELSLGDGVRLDALAQSVPVIQQAMKKGLPIKQLGDPIFYEPLAIAIDKGDKELSDKLASIVEDMKSDGTLTKLSVKWHGADLVSVK</sequence>
<dbReference type="Pfam" id="PF00497">
    <property type="entry name" value="SBP_bac_3"/>
    <property type="match status" value="1"/>
</dbReference>
<dbReference type="EMBL" id="FOSK01000015">
    <property type="protein sequence ID" value="SFL04354.1"/>
    <property type="molecule type" value="Genomic_DNA"/>
</dbReference>
<organism evidence="4 5">
    <name type="scientific">Pseudovibrio ascidiaceicola</name>
    <dbReference type="NCBI Taxonomy" id="285279"/>
    <lineage>
        <taxon>Bacteria</taxon>
        <taxon>Pseudomonadati</taxon>
        <taxon>Pseudomonadota</taxon>
        <taxon>Alphaproteobacteria</taxon>
        <taxon>Hyphomicrobiales</taxon>
        <taxon>Stappiaceae</taxon>
        <taxon>Pseudovibrio</taxon>
    </lineage>
</organism>
<dbReference type="InterPro" id="IPR001638">
    <property type="entry name" value="Solute-binding_3/MltF_N"/>
</dbReference>
<comment type="caution">
    <text evidence="4">The sequence shown here is derived from an EMBL/GenBank/DDBJ whole genome shotgun (WGS) entry which is preliminary data.</text>
</comment>
<proteinExistence type="predicted"/>
<evidence type="ECO:0000259" key="3">
    <source>
        <dbReference type="SMART" id="SM00062"/>
    </source>
</evidence>
<accession>A0A1I4EF17</accession>
<dbReference type="PANTHER" id="PTHR35936:SF19">
    <property type="entry name" value="AMINO-ACID-BINDING PROTEIN YXEM-RELATED"/>
    <property type="match status" value="1"/>
</dbReference>
<evidence type="ECO:0000313" key="4">
    <source>
        <dbReference type="EMBL" id="SFL04354.1"/>
    </source>
</evidence>
<dbReference type="PANTHER" id="PTHR35936">
    <property type="entry name" value="MEMBRANE-BOUND LYTIC MUREIN TRANSGLYCOSYLASE F"/>
    <property type="match status" value="1"/>
</dbReference>
<keyword evidence="5" id="KW-1185">Reference proteome</keyword>
<dbReference type="SUPFAM" id="SSF53850">
    <property type="entry name" value="Periplasmic binding protein-like II"/>
    <property type="match status" value="1"/>
</dbReference>
<keyword evidence="1 2" id="KW-0732">Signal</keyword>
<feature type="signal peptide" evidence="2">
    <location>
        <begin position="1"/>
        <end position="27"/>
    </location>
</feature>
<evidence type="ECO:0000313" key="5">
    <source>
        <dbReference type="Proteomes" id="UP000199598"/>
    </source>
</evidence>
<dbReference type="Gene3D" id="3.40.190.10">
    <property type="entry name" value="Periplasmic binding protein-like II"/>
    <property type="match status" value="2"/>
</dbReference>
<name>A0A1I4EF17_9HYPH</name>
<evidence type="ECO:0000256" key="1">
    <source>
        <dbReference type="ARBA" id="ARBA00022729"/>
    </source>
</evidence>
<feature type="chain" id="PRO_5046725763" evidence="2">
    <location>
        <begin position="28"/>
        <end position="278"/>
    </location>
</feature>
<protein>
    <submittedName>
        <fullName evidence="4">Amino acid ABC transporter substrate-binding protein, PAAT family</fullName>
    </submittedName>
</protein>
<gene>
    <name evidence="4" type="ORF">SAMN04488518_11523</name>
</gene>
<dbReference type="SMART" id="SM00062">
    <property type="entry name" value="PBPb"/>
    <property type="match status" value="1"/>
</dbReference>
<dbReference type="Proteomes" id="UP000199598">
    <property type="component" value="Unassembled WGS sequence"/>
</dbReference>
<evidence type="ECO:0000256" key="2">
    <source>
        <dbReference type="SAM" id="SignalP"/>
    </source>
</evidence>
<reference evidence="4 5" key="1">
    <citation type="submission" date="2016-10" db="EMBL/GenBank/DDBJ databases">
        <authorList>
            <person name="Varghese N."/>
            <person name="Submissions S."/>
        </authorList>
    </citation>
    <scope>NUCLEOTIDE SEQUENCE [LARGE SCALE GENOMIC DNA]</scope>
    <source>
        <strain evidence="4 5">DSM 16392</strain>
    </source>
</reference>
<feature type="domain" description="Solute-binding protein family 3/N-terminal" evidence="3">
    <location>
        <begin position="39"/>
        <end position="273"/>
    </location>
</feature>
<dbReference type="RefSeq" id="WP_093523070.1">
    <property type="nucleotide sequence ID" value="NZ_FOSK01000015.1"/>
</dbReference>